<dbReference type="InterPro" id="IPR032710">
    <property type="entry name" value="NTF2-like_dom_sf"/>
</dbReference>
<gene>
    <name evidence="1" type="ORF">GCM10022261_09650</name>
</gene>
<keyword evidence="2" id="KW-1185">Reference proteome</keyword>
<reference evidence="2" key="1">
    <citation type="journal article" date="2019" name="Int. J. Syst. Evol. Microbiol.">
        <title>The Global Catalogue of Microorganisms (GCM) 10K type strain sequencing project: providing services to taxonomists for standard genome sequencing and annotation.</title>
        <authorList>
            <consortium name="The Broad Institute Genomics Platform"/>
            <consortium name="The Broad Institute Genome Sequencing Center for Infectious Disease"/>
            <person name="Wu L."/>
            <person name="Ma J."/>
        </authorList>
    </citation>
    <scope>NUCLEOTIDE SEQUENCE [LARGE SCALE GENOMIC DNA]</scope>
    <source>
        <strain evidence="2">JCM 17458</strain>
    </source>
</reference>
<dbReference type="Gene3D" id="3.10.450.50">
    <property type="match status" value="1"/>
</dbReference>
<proteinExistence type="predicted"/>
<sequence length="153" mass="17220">MSEAIDPAVEQFLVQYESALSTFDAEGSAALWGVPGTMVTDDFVGTLHSREQLAQALEQSYPLYRALGLSRVTHTLLERVDVTPRIIRLRVRWHFFGEPDEHLADSDYEYLLRRDEDGLHAYVAVGIDETEQLLDLAARKGVDVTQFGWDPPG</sequence>
<dbReference type="Proteomes" id="UP001501586">
    <property type="component" value="Unassembled WGS sequence"/>
</dbReference>
<evidence type="ECO:0008006" key="3">
    <source>
        <dbReference type="Google" id="ProtNLM"/>
    </source>
</evidence>
<dbReference type="EMBL" id="BAABAZ010000004">
    <property type="protein sequence ID" value="GAA4283434.1"/>
    <property type="molecule type" value="Genomic_DNA"/>
</dbReference>
<dbReference type="SUPFAM" id="SSF54427">
    <property type="entry name" value="NTF2-like"/>
    <property type="match status" value="1"/>
</dbReference>
<name>A0ABP8EHI9_9MICO</name>
<accession>A0ABP8EHI9</accession>
<comment type="caution">
    <text evidence="1">The sequence shown here is derived from an EMBL/GenBank/DDBJ whole genome shotgun (WGS) entry which is preliminary data.</text>
</comment>
<dbReference type="RefSeq" id="WP_236863494.1">
    <property type="nucleotide sequence ID" value="NZ_BAABAZ010000004.1"/>
</dbReference>
<evidence type="ECO:0000313" key="1">
    <source>
        <dbReference type="EMBL" id="GAA4283434.1"/>
    </source>
</evidence>
<evidence type="ECO:0000313" key="2">
    <source>
        <dbReference type="Proteomes" id="UP001501586"/>
    </source>
</evidence>
<protein>
    <recommendedName>
        <fullName evidence="3">SnoaL-like domain-containing protein</fullName>
    </recommendedName>
</protein>
<organism evidence="1 2">
    <name type="scientific">Brevibacterium daeguense</name>
    <dbReference type="NCBI Taxonomy" id="909936"/>
    <lineage>
        <taxon>Bacteria</taxon>
        <taxon>Bacillati</taxon>
        <taxon>Actinomycetota</taxon>
        <taxon>Actinomycetes</taxon>
        <taxon>Micrococcales</taxon>
        <taxon>Brevibacteriaceae</taxon>
        <taxon>Brevibacterium</taxon>
    </lineage>
</organism>